<organism evidence="3">
    <name type="scientific">Thiolapillus brandeum</name>
    <dbReference type="NCBI Taxonomy" id="1076588"/>
    <lineage>
        <taxon>Bacteria</taxon>
        <taxon>Pseudomonadati</taxon>
        <taxon>Pseudomonadota</taxon>
        <taxon>Gammaproteobacteria</taxon>
        <taxon>Chromatiales</taxon>
        <taxon>Sedimenticolaceae</taxon>
        <taxon>Thiolapillus</taxon>
    </lineage>
</organism>
<dbReference type="SUPFAM" id="SSF52266">
    <property type="entry name" value="SGNH hydrolase"/>
    <property type="match status" value="1"/>
</dbReference>
<dbReference type="EMBL" id="DRLF01000044">
    <property type="protein sequence ID" value="HEC05435.1"/>
    <property type="molecule type" value="Genomic_DNA"/>
</dbReference>
<name>A0A831WAQ4_9GAMM</name>
<dbReference type="GO" id="GO:0006629">
    <property type="term" value="P:lipid metabolic process"/>
    <property type="evidence" value="ECO:0007669"/>
    <property type="project" value="InterPro"/>
</dbReference>
<evidence type="ECO:0000259" key="2">
    <source>
        <dbReference type="Pfam" id="PF13472"/>
    </source>
</evidence>
<dbReference type="Pfam" id="PF13472">
    <property type="entry name" value="Lipase_GDSL_2"/>
    <property type="match status" value="1"/>
</dbReference>
<proteinExistence type="predicted"/>
<accession>A0A831WAQ4</accession>
<evidence type="ECO:0000256" key="1">
    <source>
        <dbReference type="SAM" id="SignalP"/>
    </source>
</evidence>
<dbReference type="InterPro" id="IPR008265">
    <property type="entry name" value="Lipase_GDSL_AS"/>
</dbReference>
<dbReference type="InterPro" id="IPR051532">
    <property type="entry name" value="Ester_Hydrolysis_Enzymes"/>
</dbReference>
<dbReference type="CDD" id="cd01822">
    <property type="entry name" value="Lysophospholipase_L1_like"/>
    <property type="match status" value="1"/>
</dbReference>
<feature type="signal peptide" evidence="1">
    <location>
        <begin position="1"/>
        <end position="17"/>
    </location>
</feature>
<sequence length="201" mass="22026">MRVFIFLLLFSFWTAHAGAKGTILIMGDSLSAGYGISKEEAWPSLLQQRLTERGHAYRVVNASISGDTTHGGLKRLLKTLEREKPQIVIIELGANDGLRGLHLQDTEANLDTMVGMSQDAGAKVLLLGIQLPVNYGSTYRERFSSIYARLAEKRQAALVPFFLEGIAETHTMMQPDGLHPKAAAQPAVLENVWTGLAPLLK</sequence>
<feature type="chain" id="PRO_5032733643" evidence="1">
    <location>
        <begin position="18"/>
        <end position="201"/>
    </location>
</feature>
<dbReference type="PROSITE" id="PS01098">
    <property type="entry name" value="LIPASE_GDSL_SER"/>
    <property type="match status" value="1"/>
</dbReference>
<protein>
    <submittedName>
        <fullName evidence="3">Arylesterase</fullName>
    </submittedName>
</protein>
<dbReference type="Proteomes" id="UP000886339">
    <property type="component" value="Unassembled WGS sequence"/>
</dbReference>
<dbReference type="PANTHER" id="PTHR30383:SF24">
    <property type="entry name" value="THIOESTERASE 1_PROTEASE 1_LYSOPHOSPHOLIPASE L1"/>
    <property type="match status" value="1"/>
</dbReference>
<dbReference type="InterPro" id="IPR013830">
    <property type="entry name" value="SGNH_hydro"/>
</dbReference>
<dbReference type="Gene3D" id="3.40.50.1110">
    <property type="entry name" value="SGNH hydrolase"/>
    <property type="match status" value="1"/>
</dbReference>
<dbReference type="InterPro" id="IPR036514">
    <property type="entry name" value="SGNH_hydro_sf"/>
</dbReference>
<comment type="caution">
    <text evidence="3">The sequence shown here is derived from an EMBL/GenBank/DDBJ whole genome shotgun (WGS) entry which is preliminary data.</text>
</comment>
<dbReference type="GO" id="GO:0004622">
    <property type="term" value="F:phosphatidylcholine lysophospholipase activity"/>
    <property type="evidence" value="ECO:0007669"/>
    <property type="project" value="TreeGrafter"/>
</dbReference>
<gene>
    <name evidence="3" type="ORF">ENJ12_01155</name>
</gene>
<dbReference type="PANTHER" id="PTHR30383">
    <property type="entry name" value="THIOESTERASE 1/PROTEASE 1/LYSOPHOSPHOLIPASE L1"/>
    <property type="match status" value="1"/>
</dbReference>
<feature type="domain" description="SGNH hydrolase-type esterase" evidence="2">
    <location>
        <begin position="26"/>
        <end position="184"/>
    </location>
</feature>
<evidence type="ECO:0000313" key="3">
    <source>
        <dbReference type="EMBL" id="HEC05435.1"/>
    </source>
</evidence>
<reference evidence="3" key="1">
    <citation type="journal article" date="2020" name="mSystems">
        <title>Genome- and Community-Level Interaction Insights into Carbon Utilization and Element Cycling Functions of Hydrothermarchaeota in Hydrothermal Sediment.</title>
        <authorList>
            <person name="Zhou Z."/>
            <person name="Liu Y."/>
            <person name="Xu W."/>
            <person name="Pan J."/>
            <person name="Luo Z.H."/>
            <person name="Li M."/>
        </authorList>
    </citation>
    <scope>NUCLEOTIDE SEQUENCE [LARGE SCALE GENOMIC DNA]</scope>
    <source>
        <strain evidence="3">HyVt-458</strain>
    </source>
</reference>
<keyword evidence="1" id="KW-0732">Signal</keyword>
<dbReference type="AlphaFoldDB" id="A0A831WAQ4"/>